<comment type="caution">
    <text evidence="1">The sequence shown here is derived from an EMBL/GenBank/DDBJ whole genome shotgun (WGS) entry which is preliminary data.</text>
</comment>
<dbReference type="Gene3D" id="2.180.10.10">
    <property type="entry name" value="RHS repeat-associated core"/>
    <property type="match status" value="1"/>
</dbReference>
<dbReference type="OrthoDB" id="9815752at2"/>
<gene>
    <name evidence="1" type="ORF">CG710_021855</name>
</gene>
<reference evidence="1 2" key="1">
    <citation type="journal article" date="2017" name="Genome Announc.">
        <title>Draft Genome Sequence of a Sporulating and Motile Strain of Lachnotalea glycerini Isolated from Water in Quebec City, Canada.</title>
        <authorList>
            <person name="Maheux A.F."/>
            <person name="Boudreau D.K."/>
            <person name="Berube E."/>
            <person name="Boissinot M."/>
            <person name="Raymond F."/>
            <person name="Brodeur S."/>
            <person name="Corbeil J."/>
            <person name="Isabel S."/>
            <person name="Omar R.F."/>
            <person name="Bergeron M.G."/>
        </authorList>
    </citation>
    <scope>NUCLEOTIDE SEQUENCE [LARGE SCALE GENOMIC DNA]</scope>
    <source>
        <strain evidence="1 2">CCRI-19302</strain>
    </source>
</reference>
<feature type="non-terminal residue" evidence="1">
    <location>
        <position position="124"/>
    </location>
</feature>
<dbReference type="Proteomes" id="UP000216411">
    <property type="component" value="Unassembled WGS sequence"/>
</dbReference>
<dbReference type="EMBL" id="NOKA02000161">
    <property type="protein sequence ID" value="RDY26236.1"/>
    <property type="molecule type" value="Genomic_DNA"/>
</dbReference>
<organism evidence="1 2">
    <name type="scientific">Lachnotalea glycerini</name>
    <dbReference type="NCBI Taxonomy" id="1763509"/>
    <lineage>
        <taxon>Bacteria</taxon>
        <taxon>Bacillati</taxon>
        <taxon>Bacillota</taxon>
        <taxon>Clostridia</taxon>
        <taxon>Lachnospirales</taxon>
        <taxon>Lachnospiraceae</taxon>
        <taxon>Lachnotalea</taxon>
    </lineage>
</organism>
<dbReference type="AlphaFoldDB" id="A0A371J0Q1"/>
<protein>
    <recommendedName>
        <fullName evidence="3">YD repeat-containing protein</fullName>
    </recommendedName>
</protein>
<keyword evidence="2" id="KW-1185">Reference proteome</keyword>
<dbReference type="InterPro" id="IPR006530">
    <property type="entry name" value="YD"/>
</dbReference>
<proteinExistence type="predicted"/>
<evidence type="ECO:0000313" key="2">
    <source>
        <dbReference type="Proteomes" id="UP000216411"/>
    </source>
</evidence>
<sequence length="124" mass="14410">MNLTKLKSTLAGEVLADNTYQYDPNGNRTQKRQLYGETSYTYDSLNRLTKAAYTKDFEELSYDKAGNRTRRISAKGEERYQYDRLNRLTVKTANGKEEAYTYDKAGNLLTDGKNQYTYDAFHRT</sequence>
<evidence type="ECO:0008006" key="3">
    <source>
        <dbReference type="Google" id="ProtNLM"/>
    </source>
</evidence>
<accession>A0A371J0Q1</accession>
<dbReference type="InterPro" id="IPR031325">
    <property type="entry name" value="RHS_repeat"/>
</dbReference>
<dbReference type="Pfam" id="PF05593">
    <property type="entry name" value="RHS_repeat"/>
    <property type="match status" value="1"/>
</dbReference>
<evidence type="ECO:0000313" key="1">
    <source>
        <dbReference type="EMBL" id="RDY26236.1"/>
    </source>
</evidence>
<dbReference type="NCBIfam" id="TIGR01643">
    <property type="entry name" value="YD_repeat_2x"/>
    <property type="match status" value="1"/>
</dbReference>
<name>A0A371J0Q1_9FIRM</name>